<protein>
    <submittedName>
        <fullName evidence="1">Uncharacterized protein</fullName>
    </submittedName>
</protein>
<evidence type="ECO:0000313" key="1">
    <source>
        <dbReference type="EMBL" id="GAA4312392.1"/>
    </source>
</evidence>
<evidence type="ECO:0000313" key="2">
    <source>
        <dbReference type="Proteomes" id="UP001501844"/>
    </source>
</evidence>
<keyword evidence="2" id="KW-1185">Reference proteome</keyword>
<reference evidence="2" key="1">
    <citation type="journal article" date="2019" name="Int. J. Syst. Evol. Microbiol.">
        <title>The Global Catalogue of Microorganisms (GCM) 10K type strain sequencing project: providing services to taxonomists for standard genome sequencing and annotation.</title>
        <authorList>
            <consortium name="The Broad Institute Genomics Platform"/>
            <consortium name="The Broad Institute Genome Sequencing Center for Infectious Disease"/>
            <person name="Wu L."/>
            <person name="Ma J."/>
        </authorList>
    </citation>
    <scope>NUCLEOTIDE SEQUENCE [LARGE SCALE GENOMIC DNA]</scope>
    <source>
        <strain evidence="2">JCM 17917</strain>
    </source>
</reference>
<name>A0ABP8FX07_9BACT</name>
<sequence>MFGLLWHKSKSGKSKKRYETSSTKEEYFDRVNYPRTAVSLLNMVTDNKLVAENSDLAITFRGVEFGTTLKEARQTLGKPDLHAHRDMEVEGHEILFYSSSIGSVRVTQCLHFKDDSFFLGQTILRRPSQEQYKAFLEKVLEKYDLMPSKGASVSDLEAQLPVCDNNRNRIEFTQAFHLTINYISGDPQIADAFDDVRTQKQRKRSSARASFREQVENFI</sequence>
<comment type="caution">
    <text evidence="1">The sequence shown here is derived from an EMBL/GenBank/DDBJ whole genome shotgun (WGS) entry which is preliminary data.</text>
</comment>
<organism evidence="1 2">
    <name type="scientific">Nibribacter koreensis</name>
    <dbReference type="NCBI Taxonomy" id="1084519"/>
    <lineage>
        <taxon>Bacteria</taxon>
        <taxon>Pseudomonadati</taxon>
        <taxon>Bacteroidota</taxon>
        <taxon>Cytophagia</taxon>
        <taxon>Cytophagales</taxon>
        <taxon>Hymenobacteraceae</taxon>
        <taxon>Nibribacter</taxon>
    </lineage>
</organism>
<dbReference type="Proteomes" id="UP001501844">
    <property type="component" value="Unassembled WGS sequence"/>
</dbReference>
<accession>A0ABP8FX07</accession>
<dbReference type="EMBL" id="BAABGX010000003">
    <property type="protein sequence ID" value="GAA4312392.1"/>
    <property type="molecule type" value="Genomic_DNA"/>
</dbReference>
<gene>
    <name evidence="1" type="ORF">GCM10023183_31430</name>
</gene>
<proteinExistence type="predicted"/>